<sequence>MSLGYGVRGGITALAKEFRGSICGGQSPHCWSIISLFSLTVRHGKGGALSVRFSAALFLLVWNGVGWVRRFFVSNLCSRFDDDVGLVGWVAGFVLSLVQLGLDGILSPFPGEPEPDE</sequence>
<reference evidence="2" key="2">
    <citation type="submission" date="2023-05" db="EMBL/GenBank/DDBJ databases">
        <authorList>
            <consortium name="Lawrence Berkeley National Laboratory"/>
            <person name="Steindorff A."/>
            <person name="Hensen N."/>
            <person name="Bonometti L."/>
            <person name="Westerberg I."/>
            <person name="Brannstrom I.O."/>
            <person name="Guillou S."/>
            <person name="Cros-Aarteil S."/>
            <person name="Calhoun S."/>
            <person name="Haridas S."/>
            <person name="Kuo A."/>
            <person name="Mondo S."/>
            <person name="Pangilinan J."/>
            <person name="Riley R."/>
            <person name="Labutti K."/>
            <person name="Andreopoulos B."/>
            <person name="Lipzen A."/>
            <person name="Chen C."/>
            <person name="Yanf M."/>
            <person name="Daum C."/>
            <person name="Ng V."/>
            <person name="Clum A."/>
            <person name="Ohm R."/>
            <person name="Martin F."/>
            <person name="Silar P."/>
            <person name="Natvig D."/>
            <person name="Lalanne C."/>
            <person name="Gautier V."/>
            <person name="Ament-Velasquez S.L."/>
            <person name="Kruys A."/>
            <person name="Hutchinson M.I."/>
            <person name="Powell A.J."/>
            <person name="Barry K."/>
            <person name="Miller A.N."/>
            <person name="Grigoriev I.V."/>
            <person name="Debuchy R."/>
            <person name="Gladieux P."/>
            <person name="Thoren M.H."/>
            <person name="Johannesson H."/>
        </authorList>
    </citation>
    <scope>NUCLEOTIDE SEQUENCE</scope>
    <source>
        <strain evidence="2">PSN243</strain>
    </source>
</reference>
<reference evidence="2" key="1">
    <citation type="journal article" date="2023" name="Mol. Phylogenet. Evol.">
        <title>Genome-scale phylogeny and comparative genomics of the fungal order Sordariales.</title>
        <authorList>
            <person name="Hensen N."/>
            <person name="Bonometti L."/>
            <person name="Westerberg I."/>
            <person name="Brannstrom I.O."/>
            <person name="Guillou S."/>
            <person name="Cros-Aarteil S."/>
            <person name="Calhoun S."/>
            <person name="Haridas S."/>
            <person name="Kuo A."/>
            <person name="Mondo S."/>
            <person name="Pangilinan J."/>
            <person name="Riley R."/>
            <person name="LaButti K."/>
            <person name="Andreopoulos B."/>
            <person name="Lipzen A."/>
            <person name="Chen C."/>
            <person name="Yan M."/>
            <person name="Daum C."/>
            <person name="Ng V."/>
            <person name="Clum A."/>
            <person name="Steindorff A."/>
            <person name="Ohm R.A."/>
            <person name="Martin F."/>
            <person name="Silar P."/>
            <person name="Natvig D.O."/>
            <person name="Lalanne C."/>
            <person name="Gautier V."/>
            <person name="Ament-Velasquez S.L."/>
            <person name="Kruys A."/>
            <person name="Hutchinson M.I."/>
            <person name="Powell A.J."/>
            <person name="Barry K."/>
            <person name="Miller A.N."/>
            <person name="Grigoriev I.V."/>
            <person name="Debuchy R."/>
            <person name="Gladieux P."/>
            <person name="Hiltunen Thoren M."/>
            <person name="Johannesson H."/>
        </authorList>
    </citation>
    <scope>NUCLEOTIDE SEQUENCE</scope>
    <source>
        <strain evidence="2">PSN243</strain>
    </source>
</reference>
<dbReference type="AlphaFoldDB" id="A0AAV9GBC5"/>
<feature type="transmembrane region" description="Helical" evidence="1">
    <location>
        <begin position="84"/>
        <end position="102"/>
    </location>
</feature>
<dbReference type="EMBL" id="MU865977">
    <property type="protein sequence ID" value="KAK4444426.1"/>
    <property type="molecule type" value="Genomic_DNA"/>
</dbReference>
<feature type="transmembrane region" description="Helical" evidence="1">
    <location>
        <begin position="53"/>
        <end position="72"/>
    </location>
</feature>
<keyword evidence="3" id="KW-1185">Reference proteome</keyword>
<proteinExistence type="predicted"/>
<gene>
    <name evidence="2" type="ORF">QBC34DRAFT_415210</name>
</gene>
<accession>A0AAV9GBC5</accession>
<protein>
    <submittedName>
        <fullName evidence="2">Uncharacterized protein</fullName>
    </submittedName>
</protein>
<evidence type="ECO:0000256" key="1">
    <source>
        <dbReference type="SAM" id="Phobius"/>
    </source>
</evidence>
<keyword evidence="1" id="KW-1133">Transmembrane helix</keyword>
<evidence type="ECO:0000313" key="2">
    <source>
        <dbReference type="EMBL" id="KAK4444426.1"/>
    </source>
</evidence>
<evidence type="ECO:0000313" key="3">
    <source>
        <dbReference type="Proteomes" id="UP001321760"/>
    </source>
</evidence>
<keyword evidence="1" id="KW-0812">Transmembrane</keyword>
<organism evidence="2 3">
    <name type="scientific">Podospora aff. communis PSN243</name>
    <dbReference type="NCBI Taxonomy" id="3040156"/>
    <lineage>
        <taxon>Eukaryota</taxon>
        <taxon>Fungi</taxon>
        <taxon>Dikarya</taxon>
        <taxon>Ascomycota</taxon>
        <taxon>Pezizomycotina</taxon>
        <taxon>Sordariomycetes</taxon>
        <taxon>Sordariomycetidae</taxon>
        <taxon>Sordariales</taxon>
        <taxon>Podosporaceae</taxon>
        <taxon>Podospora</taxon>
    </lineage>
</organism>
<dbReference type="Proteomes" id="UP001321760">
    <property type="component" value="Unassembled WGS sequence"/>
</dbReference>
<comment type="caution">
    <text evidence="2">The sequence shown here is derived from an EMBL/GenBank/DDBJ whole genome shotgun (WGS) entry which is preliminary data.</text>
</comment>
<name>A0AAV9GBC5_9PEZI</name>
<keyword evidence="1" id="KW-0472">Membrane</keyword>